<gene>
    <name evidence="2" type="ORF">ACJMK2_041368</name>
</gene>
<evidence type="ECO:0000313" key="3">
    <source>
        <dbReference type="Proteomes" id="UP001634394"/>
    </source>
</evidence>
<proteinExistence type="predicted"/>
<evidence type="ECO:0000313" key="2">
    <source>
        <dbReference type="EMBL" id="KAL3868567.1"/>
    </source>
</evidence>
<feature type="signal peptide" evidence="1">
    <location>
        <begin position="1"/>
        <end position="26"/>
    </location>
</feature>
<keyword evidence="1" id="KW-0732">Signal</keyword>
<evidence type="ECO:0000256" key="1">
    <source>
        <dbReference type="SAM" id="SignalP"/>
    </source>
</evidence>
<sequence length="240" mass="27726">MVKTTLCPFNCCVATLLLQIHSSLNGLAWILQPTDRHRCYCKNSIHRKADAAYRGRPPELYTLPEDWFLFKVYARDTFQDILHNWHICYHGTDVDKLESILHIGLRIPGDRDMYGHIITEQTGHYNEYNKPYGFETERIFLSPSILYAGCDVYAHPHCYKSKITGSTYEVKVAVLVLIKPGSYDVSGSTIEEQSIDPIIADAEIEWSTNQRNRHVVTGFLVRFDRYECTGHPNGWTCWTF</sequence>
<dbReference type="AlphaFoldDB" id="A0ABD3W755"/>
<name>A0ABD3W755_SINWO</name>
<dbReference type="EMBL" id="JBJQND010000008">
    <property type="protein sequence ID" value="KAL3868567.1"/>
    <property type="molecule type" value="Genomic_DNA"/>
</dbReference>
<keyword evidence="3" id="KW-1185">Reference proteome</keyword>
<accession>A0ABD3W755</accession>
<protein>
    <submittedName>
        <fullName evidence="2">Uncharacterized protein</fullName>
    </submittedName>
</protein>
<reference evidence="2 3" key="1">
    <citation type="submission" date="2024-11" db="EMBL/GenBank/DDBJ databases">
        <title>Chromosome-level genome assembly of the freshwater bivalve Anodonta woodiana.</title>
        <authorList>
            <person name="Chen X."/>
        </authorList>
    </citation>
    <scope>NUCLEOTIDE SEQUENCE [LARGE SCALE GENOMIC DNA]</scope>
    <source>
        <strain evidence="2">MN2024</strain>
        <tissue evidence="2">Gills</tissue>
    </source>
</reference>
<feature type="chain" id="PRO_5044877903" evidence="1">
    <location>
        <begin position="27"/>
        <end position="240"/>
    </location>
</feature>
<organism evidence="2 3">
    <name type="scientific">Sinanodonta woodiana</name>
    <name type="common">Chinese pond mussel</name>
    <name type="synonym">Anodonta woodiana</name>
    <dbReference type="NCBI Taxonomy" id="1069815"/>
    <lineage>
        <taxon>Eukaryota</taxon>
        <taxon>Metazoa</taxon>
        <taxon>Spiralia</taxon>
        <taxon>Lophotrochozoa</taxon>
        <taxon>Mollusca</taxon>
        <taxon>Bivalvia</taxon>
        <taxon>Autobranchia</taxon>
        <taxon>Heteroconchia</taxon>
        <taxon>Palaeoheterodonta</taxon>
        <taxon>Unionida</taxon>
        <taxon>Unionoidea</taxon>
        <taxon>Unionidae</taxon>
        <taxon>Unioninae</taxon>
        <taxon>Sinanodonta</taxon>
    </lineage>
</organism>
<dbReference type="Proteomes" id="UP001634394">
    <property type="component" value="Unassembled WGS sequence"/>
</dbReference>
<comment type="caution">
    <text evidence="2">The sequence shown here is derived from an EMBL/GenBank/DDBJ whole genome shotgun (WGS) entry which is preliminary data.</text>
</comment>